<dbReference type="EMBL" id="LT670849">
    <property type="protein sequence ID" value="SHN69070.1"/>
    <property type="molecule type" value="Genomic_DNA"/>
</dbReference>
<proteinExistence type="predicted"/>
<sequence length="82" mass="8866">MPKGILKTLATLVVPIVVAVTAQAAAAKPHHPRVKDNVAVHQQIWSTVGNPMDMGGDIRSSDPNVYRDEQPIPYYDINPHGG</sequence>
<feature type="chain" id="PRO_5012207098" evidence="2">
    <location>
        <begin position="25"/>
        <end position="82"/>
    </location>
</feature>
<dbReference type="AlphaFoldDB" id="A0A1M7TEC1"/>
<organism evidence="3 4">
    <name type="scientific">Bradyrhizobium erythrophlei</name>
    <dbReference type="NCBI Taxonomy" id="1437360"/>
    <lineage>
        <taxon>Bacteria</taxon>
        <taxon>Pseudomonadati</taxon>
        <taxon>Pseudomonadota</taxon>
        <taxon>Alphaproteobacteria</taxon>
        <taxon>Hyphomicrobiales</taxon>
        <taxon>Nitrobacteraceae</taxon>
        <taxon>Bradyrhizobium</taxon>
    </lineage>
</organism>
<evidence type="ECO:0000256" key="1">
    <source>
        <dbReference type="SAM" id="MobiDB-lite"/>
    </source>
</evidence>
<dbReference type="Proteomes" id="UP000184096">
    <property type="component" value="Chromosome I"/>
</dbReference>
<dbReference type="RefSeq" id="WP_156898430.1">
    <property type="nucleotide sequence ID" value="NZ_LT670849.1"/>
</dbReference>
<evidence type="ECO:0000256" key="2">
    <source>
        <dbReference type="SAM" id="SignalP"/>
    </source>
</evidence>
<protein>
    <submittedName>
        <fullName evidence="3">Uncharacterized protein</fullName>
    </submittedName>
</protein>
<keyword evidence="4" id="KW-1185">Reference proteome</keyword>
<name>A0A1M7TEC1_9BRAD</name>
<feature type="region of interest" description="Disordered" evidence="1">
    <location>
        <begin position="51"/>
        <end position="82"/>
    </location>
</feature>
<gene>
    <name evidence="3" type="ORF">SAMN05444170_1489</name>
</gene>
<reference evidence="4" key="1">
    <citation type="submission" date="2016-11" db="EMBL/GenBank/DDBJ databases">
        <authorList>
            <person name="Varghese N."/>
            <person name="Submissions S."/>
        </authorList>
    </citation>
    <scope>NUCLEOTIDE SEQUENCE [LARGE SCALE GENOMIC DNA]</scope>
    <source>
        <strain evidence="4">GAS401</strain>
    </source>
</reference>
<keyword evidence="2" id="KW-0732">Signal</keyword>
<evidence type="ECO:0000313" key="3">
    <source>
        <dbReference type="EMBL" id="SHN69070.1"/>
    </source>
</evidence>
<evidence type="ECO:0000313" key="4">
    <source>
        <dbReference type="Proteomes" id="UP000184096"/>
    </source>
</evidence>
<feature type="signal peptide" evidence="2">
    <location>
        <begin position="1"/>
        <end position="24"/>
    </location>
</feature>
<accession>A0A1M7TEC1</accession>